<protein>
    <submittedName>
        <fullName evidence="1">Uncharacterized protein</fullName>
    </submittedName>
</protein>
<proteinExistence type="predicted"/>
<keyword evidence="2" id="KW-1185">Reference proteome</keyword>
<sequence length="69" mass="7490">MSQTSHKLVDLTEASIMLQQHLIATLLRTETLSQMEVEGIFAGAIESASTRPNGPALVIILRQIAGEEE</sequence>
<dbReference type="EMBL" id="CP113520">
    <property type="protein sequence ID" value="WAJ30610.1"/>
    <property type="molecule type" value="Genomic_DNA"/>
</dbReference>
<dbReference type="Proteomes" id="UP001163223">
    <property type="component" value="Chromosome"/>
</dbReference>
<name>A0ACD4NU70_9HYPH</name>
<gene>
    <name evidence="1" type="ORF">OXU80_10555</name>
</gene>
<reference evidence="1" key="1">
    <citation type="submission" date="2022-11" db="EMBL/GenBank/DDBJ databases">
        <title>beta-Carotene-producing bacterium, Jeongeuplla avenae sp. nov., alleviates the salt stress of Arabidopsis seedlings.</title>
        <authorList>
            <person name="Jiang L."/>
            <person name="Lee J."/>
        </authorList>
    </citation>
    <scope>NUCLEOTIDE SEQUENCE</scope>
    <source>
        <strain evidence="1">DY_R2A_6</strain>
    </source>
</reference>
<evidence type="ECO:0000313" key="2">
    <source>
        <dbReference type="Proteomes" id="UP001163223"/>
    </source>
</evidence>
<evidence type="ECO:0000313" key="1">
    <source>
        <dbReference type="EMBL" id="WAJ30610.1"/>
    </source>
</evidence>
<accession>A0ACD4NU70</accession>
<organism evidence="1 2">
    <name type="scientific">Antarcticirhabdus aurantiaca</name>
    <dbReference type="NCBI Taxonomy" id="2606717"/>
    <lineage>
        <taxon>Bacteria</taxon>
        <taxon>Pseudomonadati</taxon>
        <taxon>Pseudomonadota</taxon>
        <taxon>Alphaproteobacteria</taxon>
        <taxon>Hyphomicrobiales</taxon>
        <taxon>Aurantimonadaceae</taxon>
        <taxon>Antarcticirhabdus</taxon>
    </lineage>
</organism>